<dbReference type="GO" id="GO:1901135">
    <property type="term" value="P:carbohydrate derivative metabolic process"/>
    <property type="evidence" value="ECO:0007669"/>
    <property type="project" value="InterPro"/>
</dbReference>
<organism evidence="6">
    <name type="scientific">uncultured marine bacterium 581</name>
    <dbReference type="NCBI Taxonomy" id="257401"/>
    <lineage>
        <taxon>Bacteria</taxon>
        <taxon>environmental samples</taxon>
    </lineage>
</organism>
<evidence type="ECO:0000256" key="1">
    <source>
        <dbReference type="ARBA" id="ARBA00023015"/>
    </source>
</evidence>
<dbReference type="EMBL" id="AY458648">
    <property type="protein sequence ID" value="AAR38289.1"/>
    <property type="molecule type" value="Genomic_DNA"/>
</dbReference>
<dbReference type="InterPro" id="IPR047640">
    <property type="entry name" value="RpiR-like"/>
</dbReference>
<keyword evidence="1" id="KW-0805">Transcription regulation</keyword>
<dbReference type="Pfam" id="PF01380">
    <property type="entry name" value="SIS"/>
    <property type="match status" value="1"/>
</dbReference>
<dbReference type="GO" id="GO:0097367">
    <property type="term" value="F:carbohydrate derivative binding"/>
    <property type="evidence" value="ECO:0007669"/>
    <property type="project" value="InterPro"/>
</dbReference>
<dbReference type="PANTHER" id="PTHR30514">
    <property type="entry name" value="GLUCOKINASE"/>
    <property type="match status" value="1"/>
</dbReference>
<dbReference type="SUPFAM" id="SSF46689">
    <property type="entry name" value="Homeodomain-like"/>
    <property type="match status" value="1"/>
</dbReference>
<dbReference type="InterPro" id="IPR001347">
    <property type="entry name" value="SIS_dom"/>
</dbReference>
<dbReference type="PROSITE" id="PS51071">
    <property type="entry name" value="HTH_RPIR"/>
    <property type="match status" value="1"/>
</dbReference>
<evidence type="ECO:0000256" key="3">
    <source>
        <dbReference type="ARBA" id="ARBA00023163"/>
    </source>
</evidence>
<dbReference type="InterPro" id="IPR000281">
    <property type="entry name" value="HTH_RpiR"/>
</dbReference>
<keyword evidence="2" id="KW-0238">DNA-binding</keyword>
<dbReference type="SUPFAM" id="SSF53697">
    <property type="entry name" value="SIS domain"/>
    <property type="match status" value="1"/>
</dbReference>
<dbReference type="PANTHER" id="PTHR30514:SF1">
    <property type="entry name" value="HTH-TYPE TRANSCRIPTIONAL REGULATOR HEXR-RELATED"/>
    <property type="match status" value="1"/>
</dbReference>
<keyword evidence="3" id="KW-0804">Transcription</keyword>
<dbReference type="InterPro" id="IPR009057">
    <property type="entry name" value="Homeodomain-like_sf"/>
</dbReference>
<dbReference type="Gene3D" id="1.10.10.10">
    <property type="entry name" value="Winged helix-like DNA-binding domain superfamily/Winged helix DNA-binding domain"/>
    <property type="match status" value="1"/>
</dbReference>
<name>Q6SFD1_9BACT</name>
<protein>
    <submittedName>
        <fullName evidence="6">Transcriptional regulator, RpiR family</fullName>
    </submittedName>
</protein>
<gene>
    <name evidence="6" type="ORF">MBMO_EBAC000-69B03.38</name>
</gene>
<evidence type="ECO:0000313" key="6">
    <source>
        <dbReference type="EMBL" id="AAR38289.1"/>
    </source>
</evidence>
<dbReference type="NCBIfam" id="NF008451">
    <property type="entry name" value="PRK11302.1"/>
    <property type="match status" value="1"/>
</dbReference>
<proteinExistence type="predicted"/>
<dbReference type="InterPro" id="IPR046348">
    <property type="entry name" value="SIS_dom_sf"/>
</dbReference>
<dbReference type="Gene3D" id="3.40.50.10490">
    <property type="entry name" value="Glucose-6-phosphate isomerase like protein, domain 1"/>
    <property type="match status" value="1"/>
</dbReference>
<dbReference type="CDD" id="cd05013">
    <property type="entry name" value="SIS_RpiR"/>
    <property type="match status" value="1"/>
</dbReference>
<reference evidence="6" key="2">
    <citation type="submission" date="2003-12" db="EMBL/GenBank/DDBJ databases">
        <title>Monterey Bay Coastal Ocean Microbial Observatory environmental clone sequencing.</title>
        <authorList>
            <person name="DeLong E.F."/>
        </authorList>
    </citation>
    <scope>NUCLEOTIDE SEQUENCE</scope>
</reference>
<dbReference type="GO" id="GO:0003700">
    <property type="term" value="F:DNA-binding transcription factor activity"/>
    <property type="evidence" value="ECO:0007669"/>
    <property type="project" value="InterPro"/>
</dbReference>
<sequence length="291" mass="31313">MANDTNVLTQIQAALPGLSKSDTKIAHVVLADPEAATHASIALLAQQANVSEPSVNRFCKRLGATGYPDFKIWLARSLVAGVRYISQVVDPEDTVTTYPGKLVDNTVNALLLAREQLPLKTLEVAVEHLDAAGRIYFFGMGTSAAVAQDAEHKFFRFQTPVTTHTDPLMLRMLAAGGSQGDVFVFISHTGRTEAIVDAAALASASGATVISLTAQDSPLAQVSHCVIGLEAPENTEDYLPMTSRIVHLVIIDILVTGVTLKRGEPCIEHLARIKESLLPTRLPLNRKRTKT</sequence>
<dbReference type="AlphaFoldDB" id="Q6SFD1"/>
<evidence type="ECO:0000259" key="4">
    <source>
        <dbReference type="PROSITE" id="PS51071"/>
    </source>
</evidence>
<dbReference type="Pfam" id="PF01418">
    <property type="entry name" value="HTH_6"/>
    <property type="match status" value="1"/>
</dbReference>
<reference evidence="6" key="1">
    <citation type="submission" date="2003-11" db="EMBL/GenBank/DDBJ databases">
        <authorList>
            <person name="Heidelberg J.F."/>
            <person name="Eisen J.A."/>
            <person name="Nelson W.C."/>
            <person name="DeLong E.F."/>
        </authorList>
    </citation>
    <scope>NUCLEOTIDE SEQUENCE</scope>
</reference>
<feature type="domain" description="HTH rpiR-type" evidence="4">
    <location>
        <begin position="5"/>
        <end position="81"/>
    </location>
</feature>
<dbReference type="InterPro" id="IPR036388">
    <property type="entry name" value="WH-like_DNA-bd_sf"/>
</dbReference>
<dbReference type="PROSITE" id="PS51464">
    <property type="entry name" value="SIS"/>
    <property type="match status" value="1"/>
</dbReference>
<feature type="domain" description="SIS" evidence="5">
    <location>
        <begin position="125"/>
        <end position="264"/>
    </location>
</feature>
<evidence type="ECO:0000256" key="2">
    <source>
        <dbReference type="ARBA" id="ARBA00023125"/>
    </source>
</evidence>
<accession>Q6SFD1</accession>
<dbReference type="GO" id="GO:0003677">
    <property type="term" value="F:DNA binding"/>
    <property type="evidence" value="ECO:0007669"/>
    <property type="project" value="UniProtKB-KW"/>
</dbReference>
<dbReference type="InterPro" id="IPR035472">
    <property type="entry name" value="RpiR-like_SIS"/>
</dbReference>
<evidence type="ECO:0000259" key="5">
    <source>
        <dbReference type="PROSITE" id="PS51464"/>
    </source>
</evidence>